<dbReference type="NCBIfam" id="TIGR00097">
    <property type="entry name" value="HMP-P_kinase"/>
    <property type="match status" value="1"/>
</dbReference>
<feature type="domain" description="Pyridoxamine kinase/Phosphomethylpyrimidine kinase" evidence="3">
    <location>
        <begin position="27"/>
        <end position="275"/>
    </location>
</feature>
<proteinExistence type="predicted"/>
<evidence type="ECO:0000256" key="1">
    <source>
        <dbReference type="ARBA" id="ARBA00004948"/>
    </source>
</evidence>
<keyword evidence="4" id="KW-0418">Kinase</keyword>
<dbReference type="SUPFAM" id="SSF53613">
    <property type="entry name" value="Ribokinase-like"/>
    <property type="match status" value="1"/>
</dbReference>
<evidence type="ECO:0000256" key="2">
    <source>
        <dbReference type="ARBA" id="ARBA00012135"/>
    </source>
</evidence>
<sequence length="285" mass="29973">MTAPSPFCSHQTRSSAIPIVLTIAGSDSGGGAGIQADIKAISATGSFACSVITAITSQNTQGVSAIFPIPLEHVASQLDAVFTDLNIVAVKIGMLADANIINVVAHKIQQYQPKHLVIDPVMVATSGDLLLEQSAISTLKQRLIPLADIITPNLVEGATLTGKSVPQSEAEMQAMMDDLRALGAKAVLLKGGHLEHDQNSNDLLITPNSAELIRAQRYPTNNTHGTGCTLSAAMASYLAQGHHLSQAVHLAKQYISQAIAHADELQVGKGHGPVHHFFAGHQDVR</sequence>
<protein>
    <recommendedName>
        <fullName evidence="2">hydroxymethylpyrimidine kinase</fullName>
        <ecNumber evidence="2">2.7.1.49</ecNumber>
    </recommendedName>
</protein>
<keyword evidence="5" id="KW-1185">Reference proteome</keyword>
<dbReference type="Pfam" id="PF08543">
    <property type="entry name" value="Phos_pyr_kin"/>
    <property type="match status" value="1"/>
</dbReference>
<dbReference type="PANTHER" id="PTHR20858:SF17">
    <property type="entry name" value="HYDROXYMETHYLPYRIMIDINE_PHOSPHOMETHYLPYRIMIDINE KINASE THI20-RELATED"/>
    <property type="match status" value="1"/>
</dbReference>
<evidence type="ECO:0000259" key="3">
    <source>
        <dbReference type="Pfam" id="PF08543"/>
    </source>
</evidence>
<dbReference type="InterPro" id="IPR004399">
    <property type="entry name" value="HMP/HMP-P_kinase_dom"/>
</dbReference>
<dbReference type="CDD" id="cd01169">
    <property type="entry name" value="HMPP_kinase"/>
    <property type="match status" value="1"/>
</dbReference>
<reference evidence="4 5" key="1">
    <citation type="submission" date="2023-02" db="EMBL/GenBank/DDBJ databases">
        <title>Vibrio intestini sp. nov., a close relative of Vibrio cholerae isolated from the intestine of Healthy Culter dabryi.</title>
        <authorList>
            <person name="Wu N."/>
        </authorList>
    </citation>
    <scope>NUCLEOTIDE SEQUENCE [LARGE SCALE GENOMIC DNA]</scope>
    <source>
        <strain evidence="4 5">DSL-7</strain>
    </source>
</reference>
<dbReference type="PANTHER" id="PTHR20858">
    <property type="entry name" value="PHOSPHOMETHYLPYRIMIDINE KINASE"/>
    <property type="match status" value="1"/>
</dbReference>
<dbReference type="InterPro" id="IPR013749">
    <property type="entry name" value="PM/HMP-P_kinase-1"/>
</dbReference>
<dbReference type="EMBL" id="JARBFT010000001">
    <property type="protein sequence ID" value="MDE1513542.1"/>
    <property type="molecule type" value="Genomic_DNA"/>
</dbReference>
<gene>
    <name evidence="4" type="primary">thiD</name>
    <name evidence="4" type="ORF">PUN32_00765</name>
</gene>
<evidence type="ECO:0000313" key="5">
    <source>
        <dbReference type="Proteomes" id="UP001216189"/>
    </source>
</evidence>
<dbReference type="GO" id="GO:0008972">
    <property type="term" value="F:phosphomethylpyrimidine kinase activity"/>
    <property type="evidence" value="ECO:0007669"/>
    <property type="project" value="UniProtKB-EC"/>
</dbReference>
<dbReference type="RefSeq" id="WP_274721313.1">
    <property type="nucleotide sequence ID" value="NZ_JARBFT010000001.1"/>
</dbReference>
<organism evidence="4 5">
    <name type="scientific">Vibrio chanodichtyis</name>
    <dbReference type="NCBI Taxonomy" id="3027932"/>
    <lineage>
        <taxon>Bacteria</taxon>
        <taxon>Pseudomonadati</taxon>
        <taxon>Pseudomonadota</taxon>
        <taxon>Gammaproteobacteria</taxon>
        <taxon>Vibrionales</taxon>
        <taxon>Vibrionaceae</taxon>
        <taxon>Vibrio</taxon>
    </lineage>
</organism>
<dbReference type="EC" id="2.7.1.49" evidence="2"/>
<keyword evidence="4" id="KW-0808">Transferase</keyword>
<dbReference type="InterPro" id="IPR029056">
    <property type="entry name" value="Ribokinase-like"/>
</dbReference>
<accession>A0ABT5UXN0</accession>
<comment type="caution">
    <text evidence="4">The sequence shown here is derived from an EMBL/GenBank/DDBJ whole genome shotgun (WGS) entry which is preliminary data.</text>
</comment>
<name>A0ABT5UXN0_9VIBR</name>
<dbReference type="Proteomes" id="UP001216189">
    <property type="component" value="Unassembled WGS sequence"/>
</dbReference>
<dbReference type="GO" id="GO:0008902">
    <property type="term" value="F:hydroxymethylpyrimidine kinase activity"/>
    <property type="evidence" value="ECO:0007669"/>
    <property type="project" value="UniProtKB-EC"/>
</dbReference>
<evidence type="ECO:0000313" key="4">
    <source>
        <dbReference type="EMBL" id="MDE1513542.1"/>
    </source>
</evidence>
<comment type="pathway">
    <text evidence="1">Cofactor biosynthesis; thiamine diphosphate biosynthesis.</text>
</comment>
<dbReference type="Gene3D" id="3.40.1190.20">
    <property type="match status" value="1"/>
</dbReference>